<dbReference type="GO" id="GO:0005975">
    <property type="term" value="P:carbohydrate metabolic process"/>
    <property type="evidence" value="ECO:0007669"/>
    <property type="project" value="InterPro"/>
</dbReference>
<dbReference type="OrthoDB" id="9807519at2"/>
<dbReference type="PRINTS" id="PR00740">
    <property type="entry name" value="GLHYDRLASE27"/>
</dbReference>
<evidence type="ECO:0000256" key="1">
    <source>
        <dbReference type="ARBA" id="ARBA00009743"/>
    </source>
</evidence>
<accession>A0A0H3D2E3</accession>
<dbReference type="RefSeq" id="WP_013223749.1">
    <property type="nucleotide sequence ID" value="NC_014318.1"/>
</dbReference>
<organism evidence="7 8">
    <name type="scientific">Amycolatopsis mediterranei (strain U-32)</name>
    <dbReference type="NCBI Taxonomy" id="749927"/>
    <lineage>
        <taxon>Bacteria</taxon>
        <taxon>Bacillati</taxon>
        <taxon>Actinomycetota</taxon>
        <taxon>Actinomycetes</taxon>
        <taxon>Pseudonocardiales</taxon>
        <taxon>Pseudonocardiaceae</taxon>
        <taxon>Amycolatopsis</taxon>
    </lineage>
</organism>
<dbReference type="Gene3D" id="2.60.40.1180">
    <property type="entry name" value="Golgi alpha-mannosidase II"/>
    <property type="match status" value="1"/>
</dbReference>
<evidence type="ECO:0000256" key="3">
    <source>
        <dbReference type="ARBA" id="ARBA00022801"/>
    </source>
</evidence>
<protein>
    <recommendedName>
        <fullName evidence="5">Alpha-galactosidase</fullName>
        <ecNumber evidence="5">3.2.1.22</ecNumber>
    </recommendedName>
    <alternativeName>
        <fullName evidence="5">Melibiase</fullName>
    </alternativeName>
</protein>
<dbReference type="InterPro" id="IPR017853">
    <property type="entry name" value="GH"/>
</dbReference>
<evidence type="ECO:0000313" key="7">
    <source>
        <dbReference type="EMBL" id="ADJ43666.1"/>
    </source>
</evidence>
<evidence type="ECO:0000256" key="4">
    <source>
        <dbReference type="ARBA" id="ARBA00023295"/>
    </source>
</evidence>
<dbReference type="PATRIC" id="fig|749927.5.peg.1913"/>
<comment type="catalytic activity">
    <reaction evidence="5">
        <text>Hydrolysis of terminal, non-reducing alpha-D-galactose residues in alpha-D-galactosides, including galactose oligosaccharides, galactomannans and galactolipids.</text>
        <dbReference type="EC" id="3.2.1.22"/>
    </reaction>
</comment>
<dbReference type="GO" id="GO:0004557">
    <property type="term" value="F:alpha-galactosidase activity"/>
    <property type="evidence" value="ECO:0007669"/>
    <property type="project" value="UniProtKB-EC"/>
</dbReference>
<dbReference type="Gene3D" id="3.20.20.70">
    <property type="entry name" value="Aldolase class I"/>
    <property type="match status" value="1"/>
</dbReference>
<evidence type="ECO:0000256" key="2">
    <source>
        <dbReference type="ARBA" id="ARBA00022729"/>
    </source>
</evidence>
<dbReference type="InterPro" id="IPR013785">
    <property type="entry name" value="Aldolase_TIM"/>
</dbReference>
<keyword evidence="5" id="KW-1015">Disulfide bond</keyword>
<comment type="similarity">
    <text evidence="1 5">Belongs to the glycosyl hydrolase 27 family.</text>
</comment>
<feature type="domain" description="Alpha galactosidase C-terminal" evidence="6">
    <location>
        <begin position="312"/>
        <end position="383"/>
    </location>
</feature>
<dbReference type="PANTHER" id="PTHR11452:SF42">
    <property type="entry name" value="ALPHA-GALACTOSIDASE"/>
    <property type="match status" value="1"/>
</dbReference>
<keyword evidence="4 5" id="KW-0326">Glycosidase</keyword>
<dbReference type="KEGG" id="amd:AMED_1856"/>
<dbReference type="HOGENOM" id="CLU_013093_5_0_11"/>
<dbReference type="AlphaFoldDB" id="A0A0H3D2E3"/>
<dbReference type="SUPFAM" id="SSF51445">
    <property type="entry name" value="(Trans)glycosidases"/>
    <property type="match status" value="1"/>
</dbReference>
<evidence type="ECO:0000256" key="5">
    <source>
        <dbReference type="RuleBase" id="RU361168"/>
    </source>
</evidence>
<name>A0A0H3D2E3_AMYMU</name>
<reference evidence="7 8" key="1">
    <citation type="journal article" date="2010" name="Cell Res.">
        <title>Complete genome sequence of the rifamycin SV-producing Amycolatopsis mediterranei U32 revealed its genetic characteristics in phylogeny and metabolism.</title>
        <authorList>
            <person name="Zhao W."/>
            <person name="Zhong Y."/>
            <person name="Yuan H."/>
            <person name="Wang J."/>
            <person name="Zheng H."/>
            <person name="Wang Y."/>
            <person name="Cen X."/>
            <person name="Xu F."/>
            <person name="Bai J."/>
            <person name="Han X."/>
            <person name="Lu G."/>
            <person name="Zhu Y."/>
            <person name="Shao Z."/>
            <person name="Yan H."/>
            <person name="Li C."/>
            <person name="Peng N."/>
            <person name="Zhang Z."/>
            <person name="Zhang Y."/>
            <person name="Lin W."/>
            <person name="Fan Y."/>
            <person name="Qin Z."/>
            <person name="Hu Y."/>
            <person name="Zhu B."/>
            <person name="Wang S."/>
            <person name="Ding X."/>
            <person name="Zhao G.P."/>
        </authorList>
    </citation>
    <scope>NUCLEOTIDE SEQUENCE [LARGE SCALE GENOMIC DNA]</scope>
    <source>
        <strain evidence="8">U-32</strain>
    </source>
</reference>
<dbReference type="EC" id="3.2.1.22" evidence="5"/>
<evidence type="ECO:0000313" key="8">
    <source>
        <dbReference type="Proteomes" id="UP000000328"/>
    </source>
</evidence>
<dbReference type="Pfam" id="PF16499">
    <property type="entry name" value="Melibiase_2"/>
    <property type="match status" value="2"/>
</dbReference>
<dbReference type="InterPro" id="IPR041233">
    <property type="entry name" value="Melibiase_C"/>
</dbReference>
<dbReference type="Pfam" id="PF17801">
    <property type="entry name" value="Melibiase_C"/>
    <property type="match status" value="1"/>
</dbReference>
<sequence>MAERVAHRDAATALAGKLKAAGYTYVDIDSGWNASLSWVFHTDVNGIPDPDPVRFPSGIPALASYVHGLGLKLGLYAVTGLEKEVYDKNAPILGTSCHAQDIAYRPLTPSNGWGGNWKVDFTNPCAQKYYDSIAARFASWGVDFVKVDGTTADNVADIKAWSAAIDHSRRPMWLTAGAWPVPRSIGPALAPYANGVRVDTDVECYCETVSTWDSSVKARWADLPDWLGVFGPQYRPDLDSMPIGNNTGSGIQDGISDVERQSVMTFWSMASSPLYVGGDIWFLDASAVSILTNPEVIVVDQTGSYPARVTGGNLQVWRKQAPDGRWYAAVYDLGATPADITVDLGTPGARLVRDVVARRDLGRFRGSWTASAVPPHGSRLIRIG</sequence>
<dbReference type="GeneID" id="92869644"/>
<dbReference type="CDD" id="cd14792">
    <property type="entry name" value="GH27"/>
    <property type="match status" value="1"/>
</dbReference>
<dbReference type="eggNOG" id="COG1501">
    <property type="taxonomic scope" value="Bacteria"/>
</dbReference>
<keyword evidence="3 5" id="KW-0378">Hydrolase</keyword>
<gene>
    <name evidence="7" type="ordered locus">AMED_1856</name>
</gene>
<keyword evidence="2" id="KW-0732">Signal</keyword>
<dbReference type="SUPFAM" id="SSF51011">
    <property type="entry name" value="Glycosyl hydrolase domain"/>
    <property type="match status" value="1"/>
</dbReference>
<evidence type="ECO:0000259" key="6">
    <source>
        <dbReference type="Pfam" id="PF17801"/>
    </source>
</evidence>
<dbReference type="InterPro" id="IPR013780">
    <property type="entry name" value="Glyco_hydro_b"/>
</dbReference>
<dbReference type="InterPro" id="IPR002241">
    <property type="entry name" value="Glyco_hydro_27"/>
</dbReference>
<dbReference type="PANTHER" id="PTHR11452">
    <property type="entry name" value="ALPHA-GALACTOSIDASE/ALPHA-N-ACETYLGALACTOSAMINIDASE"/>
    <property type="match status" value="1"/>
</dbReference>
<dbReference type="Proteomes" id="UP000000328">
    <property type="component" value="Chromosome"/>
</dbReference>
<dbReference type="EMBL" id="CP002000">
    <property type="protein sequence ID" value="ADJ43666.1"/>
    <property type="molecule type" value="Genomic_DNA"/>
</dbReference>
<proteinExistence type="inferred from homology"/>